<evidence type="ECO:0000256" key="1">
    <source>
        <dbReference type="SAM" id="MobiDB-lite"/>
    </source>
</evidence>
<feature type="compositionally biased region" description="Basic and acidic residues" evidence="1">
    <location>
        <begin position="1"/>
        <end position="12"/>
    </location>
</feature>
<feature type="region of interest" description="Disordered" evidence="1">
    <location>
        <begin position="1"/>
        <end position="33"/>
    </location>
</feature>
<dbReference type="EMBL" id="CACTIH010003662">
    <property type="protein sequence ID" value="CAA2981063.1"/>
    <property type="molecule type" value="Genomic_DNA"/>
</dbReference>
<evidence type="ECO:0000313" key="2">
    <source>
        <dbReference type="EMBL" id="CAA2981063.1"/>
    </source>
</evidence>
<protein>
    <submittedName>
        <fullName evidence="2">Uncharacterized protein</fullName>
    </submittedName>
</protein>
<evidence type="ECO:0000313" key="3">
    <source>
        <dbReference type="Proteomes" id="UP000594638"/>
    </source>
</evidence>
<dbReference type="Proteomes" id="UP000594638">
    <property type="component" value="Unassembled WGS sequence"/>
</dbReference>
<reference evidence="2 3" key="1">
    <citation type="submission" date="2019-12" db="EMBL/GenBank/DDBJ databases">
        <authorList>
            <person name="Alioto T."/>
            <person name="Alioto T."/>
            <person name="Gomez Garrido J."/>
        </authorList>
    </citation>
    <scope>NUCLEOTIDE SEQUENCE [LARGE SCALE GENOMIC DNA]</scope>
</reference>
<accession>A0A8S0RP71</accession>
<organism evidence="2 3">
    <name type="scientific">Olea europaea subsp. europaea</name>
    <dbReference type="NCBI Taxonomy" id="158383"/>
    <lineage>
        <taxon>Eukaryota</taxon>
        <taxon>Viridiplantae</taxon>
        <taxon>Streptophyta</taxon>
        <taxon>Embryophyta</taxon>
        <taxon>Tracheophyta</taxon>
        <taxon>Spermatophyta</taxon>
        <taxon>Magnoliopsida</taxon>
        <taxon>eudicotyledons</taxon>
        <taxon>Gunneridae</taxon>
        <taxon>Pentapetalae</taxon>
        <taxon>asterids</taxon>
        <taxon>lamiids</taxon>
        <taxon>Lamiales</taxon>
        <taxon>Oleaceae</taxon>
        <taxon>Oleeae</taxon>
        <taxon>Olea</taxon>
    </lineage>
</organism>
<name>A0A8S0RP71_OLEEU</name>
<sequence>MEPSPDERDMRADTGTAHLQDGGDIAARPDNVHDPLPVATDEQIGGGQIESIFAVPELNDGGAMEPSHAAPSNDATYRVAMLRMVMAISLKSLFPPVWPNQDTEFIRRVGARHGYDVQLLRPGLRIQGRRSEQRIKRSMNCEDSTTVVL</sequence>
<gene>
    <name evidence="2" type="ORF">OLEA9_A087418</name>
</gene>
<proteinExistence type="predicted"/>
<keyword evidence="3" id="KW-1185">Reference proteome</keyword>
<dbReference type="Gramene" id="OE9A087418T1">
    <property type="protein sequence ID" value="OE9A087418C1"/>
    <property type="gene ID" value="OE9A087418"/>
</dbReference>
<dbReference type="AlphaFoldDB" id="A0A8S0RP71"/>
<comment type="caution">
    <text evidence="2">The sequence shown here is derived from an EMBL/GenBank/DDBJ whole genome shotgun (WGS) entry which is preliminary data.</text>
</comment>